<accession>K1Q6K7</accession>
<dbReference type="InterPro" id="IPR011333">
    <property type="entry name" value="SKP1/BTB/POZ_sf"/>
</dbReference>
<dbReference type="PANTHER" id="PTHR45774">
    <property type="entry name" value="BTB/POZ DOMAIN-CONTAINING"/>
    <property type="match status" value="1"/>
</dbReference>
<dbReference type="Gene3D" id="1.25.40.420">
    <property type="match status" value="1"/>
</dbReference>
<protein>
    <submittedName>
        <fullName evidence="1">BTB/POZ domain-containing protein 6-B</fullName>
    </submittedName>
</protein>
<dbReference type="InParanoid" id="K1Q6K7"/>
<dbReference type="Gene3D" id="3.30.710.10">
    <property type="entry name" value="Potassium Channel Kv1.1, Chain A"/>
    <property type="match status" value="1"/>
</dbReference>
<gene>
    <name evidence="1" type="ORF">CGI_10011243</name>
</gene>
<dbReference type="AlphaFoldDB" id="K1Q6K7"/>
<evidence type="ECO:0000313" key="1">
    <source>
        <dbReference type="EMBL" id="EKC32382.1"/>
    </source>
</evidence>
<dbReference type="HOGENOM" id="CLU_728158_0_0_1"/>
<sequence>MADQNWQASNSLIKCIRMMYENHLDDGDVTFNVGTEGAVVKAHRFILMCRSSVLCDLVKDGEGSQTLTIREIEPDIFHQFLELLYTDKTSVTMDNLEDLLFCADKYKTDLLASLCRTSLVTFISSSLVCKVMRIAQRFSDSEIIDICFKKVDEEIPKFLFTEEFFSMCPACIYKIVQRDSISAPEELIFDQVVKWSKEECSRQNILDTGENQRKVLGDILKEICFPIMEHRYLNDVVCESGILNNEEKVDILRQQLQIKDTGGYLFKKRERKKQPTKLMISSTTGRKIFASIQRYSLNDNEGLTLSVNYAAVLVGVYLNFESFVDEGDIENVVVKLSQKDDQSSQRFAVSLSECKTNKYIFIHRQDKSNRREYGRLAVLC</sequence>
<dbReference type="SMART" id="SM00875">
    <property type="entry name" value="BACK"/>
    <property type="match status" value="1"/>
</dbReference>
<dbReference type="Pfam" id="PF00651">
    <property type="entry name" value="BTB"/>
    <property type="match status" value="1"/>
</dbReference>
<dbReference type="CDD" id="cd18186">
    <property type="entry name" value="BTB_POZ_ZBTB_KLHL-like"/>
    <property type="match status" value="1"/>
</dbReference>
<dbReference type="PROSITE" id="PS50097">
    <property type="entry name" value="BTB"/>
    <property type="match status" value="1"/>
</dbReference>
<dbReference type="Pfam" id="PF07707">
    <property type="entry name" value="BACK"/>
    <property type="match status" value="1"/>
</dbReference>
<dbReference type="SUPFAM" id="SSF54695">
    <property type="entry name" value="POZ domain"/>
    <property type="match status" value="1"/>
</dbReference>
<name>K1Q6K7_MAGGI</name>
<dbReference type="InterPro" id="IPR000210">
    <property type="entry name" value="BTB/POZ_dom"/>
</dbReference>
<proteinExistence type="predicted"/>
<dbReference type="EMBL" id="JH815879">
    <property type="protein sequence ID" value="EKC32382.1"/>
    <property type="molecule type" value="Genomic_DNA"/>
</dbReference>
<organism evidence="1">
    <name type="scientific">Magallana gigas</name>
    <name type="common">Pacific oyster</name>
    <name type="synonym">Crassostrea gigas</name>
    <dbReference type="NCBI Taxonomy" id="29159"/>
    <lineage>
        <taxon>Eukaryota</taxon>
        <taxon>Metazoa</taxon>
        <taxon>Spiralia</taxon>
        <taxon>Lophotrochozoa</taxon>
        <taxon>Mollusca</taxon>
        <taxon>Bivalvia</taxon>
        <taxon>Autobranchia</taxon>
        <taxon>Pteriomorphia</taxon>
        <taxon>Ostreida</taxon>
        <taxon>Ostreoidea</taxon>
        <taxon>Ostreidae</taxon>
        <taxon>Magallana</taxon>
    </lineage>
</organism>
<dbReference type="InterPro" id="IPR011705">
    <property type="entry name" value="BACK"/>
</dbReference>
<reference evidence="1" key="1">
    <citation type="journal article" date="2012" name="Nature">
        <title>The oyster genome reveals stress adaptation and complexity of shell formation.</title>
        <authorList>
            <person name="Zhang G."/>
            <person name="Fang X."/>
            <person name="Guo X."/>
            <person name="Li L."/>
            <person name="Luo R."/>
            <person name="Xu F."/>
            <person name="Yang P."/>
            <person name="Zhang L."/>
            <person name="Wang X."/>
            <person name="Qi H."/>
            <person name="Xiong Z."/>
            <person name="Que H."/>
            <person name="Xie Y."/>
            <person name="Holland P.W."/>
            <person name="Paps J."/>
            <person name="Zhu Y."/>
            <person name="Wu F."/>
            <person name="Chen Y."/>
            <person name="Wang J."/>
            <person name="Peng C."/>
            <person name="Meng J."/>
            <person name="Yang L."/>
            <person name="Liu J."/>
            <person name="Wen B."/>
            <person name="Zhang N."/>
            <person name="Huang Z."/>
            <person name="Zhu Q."/>
            <person name="Feng Y."/>
            <person name="Mount A."/>
            <person name="Hedgecock D."/>
            <person name="Xu Z."/>
            <person name="Liu Y."/>
            <person name="Domazet-Loso T."/>
            <person name="Du Y."/>
            <person name="Sun X."/>
            <person name="Zhang S."/>
            <person name="Liu B."/>
            <person name="Cheng P."/>
            <person name="Jiang X."/>
            <person name="Li J."/>
            <person name="Fan D."/>
            <person name="Wang W."/>
            <person name="Fu W."/>
            <person name="Wang T."/>
            <person name="Wang B."/>
            <person name="Zhang J."/>
            <person name="Peng Z."/>
            <person name="Li Y."/>
            <person name="Li N."/>
            <person name="Wang J."/>
            <person name="Chen M."/>
            <person name="He Y."/>
            <person name="Tan F."/>
            <person name="Song X."/>
            <person name="Zheng Q."/>
            <person name="Huang R."/>
            <person name="Yang H."/>
            <person name="Du X."/>
            <person name="Chen L."/>
            <person name="Yang M."/>
            <person name="Gaffney P.M."/>
            <person name="Wang S."/>
            <person name="Luo L."/>
            <person name="She Z."/>
            <person name="Ming Y."/>
            <person name="Huang W."/>
            <person name="Zhang S."/>
            <person name="Huang B."/>
            <person name="Zhang Y."/>
            <person name="Qu T."/>
            <person name="Ni P."/>
            <person name="Miao G."/>
            <person name="Wang J."/>
            <person name="Wang Q."/>
            <person name="Steinberg C.E."/>
            <person name="Wang H."/>
            <person name="Li N."/>
            <person name="Qian L."/>
            <person name="Zhang G."/>
            <person name="Li Y."/>
            <person name="Yang H."/>
            <person name="Liu X."/>
            <person name="Wang J."/>
            <person name="Yin Y."/>
            <person name="Wang J."/>
        </authorList>
    </citation>
    <scope>NUCLEOTIDE SEQUENCE [LARGE SCALE GENOMIC DNA]</scope>
    <source>
        <strain evidence="1">05x7-T-G4-1.051#20</strain>
    </source>
</reference>
<dbReference type="PANTHER" id="PTHR45774:SF3">
    <property type="entry name" value="BTB (POZ) DOMAIN-CONTAINING 2B-RELATED"/>
    <property type="match status" value="1"/>
</dbReference>
<dbReference type="SMART" id="SM00225">
    <property type="entry name" value="BTB"/>
    <property type="match status" value="1"/>
</dbReference>